<dbReference type="EMBL" id="ML210227">
    <property type="protein sequence ID" value="TFK23005.1"/>
    <property type="molecule type" value="Genomic_DNA"/>
</dbReference>
<reference evidence="1 2" key="1">
    <citation type="journal article" date="2019" name="Nat. Ecol. Evol.">
        <title>Megaphylogeny resolves global patterns of mushroom evolution.</title>
        <authorList>
            <person name="Varga T."/>
            <person name="Krizsan K."/>
            <person name="Foldi C."/>
            <person name="Dima B."/>
            <person name="Sanchez-Garcia M."/>
            <person name="Sanchez-Ramirez S."/>
            <person name="Szollosi G.J."/>
            <person name="Szarkandi J.G."/>
            <person name="Papp V."/>
            <person name="Albert L."/>
            <person name="Andreopoulos W."/>
            <person name="Angelini C."/>
            <person name="Antonin V."/>
            <person name="Barry K.W."/>
            <person name="Bougher N.L."/>
            <person name="Buchanan P."/>
            <person name="Buyck B."/>
            <person name="Bense V."/>
            <person name="Catcheside P."/>
            <person name="Chovatia M."/>
            <person name="Cooper J."/>
            <person name="Damon W."/>
            <person name="Desjardin D."/>
            <person name="Finy P."/>
            <person name="Geml J."/>
            <person name="Haridas S."/>
            <person name="Hughes K."/>
            <person name="Justo A."/>
            <person name="Karasinski D."/>
            <person name="Kautmanova I."/>
            <person name="Kiss B."/>
            <person name="Kocsube S."/>
            <person name="Kotiranta H."/>
            <person name="LaButti K.M."/>
            <person name="Lechner B.E."/>
            <person name="Liimatainen K."/>
            <person name="Lipzen A."/>
            <person name="Lukacs Z."/>
            <person name="Mihaltcheva S."/>
            <person name="Morgado L.N."/>
            <person name="Niskanen T."/>
            <person name="Noordeloos M.E."/>
            <person name="Ohm R.A."/>
            <person name="Ortiz-Santana B."/>
            <person name="Ovrebo C."/>
            <person name="Racz N."/>
            <person name="Riley R."/>
            <person name="Savchenko A."/>
            <person name="Shiryaev A."/>
            <person name="Soop K."/>
            <person name="Spirin V."/>
            <person name="Szebenyi C."/>
            <person name="Tomsovsky M."/>
            <person name="Tulloss R.E."/>
            <person name="Uehling J."/>
            <person name="Grigoriev I.V."/>
            <person name="Vagvolgyi C."/>
            <person name="Papp T."/>
            <person name="Martin F.M."/>
            <person name="Miettinen O."/>
            <person name="Hibbett D.S."/>
            <person name="Nagy L.G."/>
        </authorList>
    </citation>
    <scope>NUCLEOTIDE SEQUENCE [LARGE SCALE GENOMIC DNA]</scope>
    <source>
        <strain evidence="1 2">CBS 121175</strain>
    </source>
</reference>
<dbReference type="Proteomes" id="UP000307440">
    <property type="component" value="Unassembled WGS sequence"/>
</dbReference>
<evidence type="ECO:0000313" key="2">
    <source>
        <dbReference type="Proteomes" id="UP000307440"/>
    </source>
</evidence>
<organism evidence="1 2">
    <name type="scientific">Coprinopsis marcescibilis</name>
    <name type="common">Agaric fungus</name>
    <name type="synonym">Psathyrella marcescibilis</name>
    <dbReference type="NCBI Taxonomy" id="230819"/>
    <lineage>
        <taxon>Eukaryota</taxon>
        <taxon>Fungi</taxon>
        <taxon>Dikarya</taxon>
        <taxon>Basidiomycota</taxon>
        <taxon>Agaricomycotina</taxon>
        <taxon>Agaricomycetes</taxon>
        <taxon>Agaricomycetidae</taxon>
        <taxon>Agaricales</taxon>
        <taxon>Agaricineae</taxon>
        <taxon>Psathyrellaceae</taxon>
        <taxon>Coprinopsis</taxon>
    </lineage>
</organism>
<sequence>MISSVQAARKTRFRQLSIASHGPNVRAHHLRCPPSLCAPLVVLAYMKFVFRIMATSSRSPPIWIPLSSQFPALRAVIHPARDCALLSPSAGHLSKSGYRRYRHTRGDGGSEIRNSRIARGKDNECQGSSELLCGMRWGGSEEGWNSCSLISSLSLHLFILSLGKCLEWGGVKGCSVLSLAPHPVFLLQGAFGDRPE</sequence>
<accession>A0A5C3KS18</accession>
<gene>
    <name evidence="1" type="ORF">FA15DRAFT_493166</name>
</gene>
<keyword evidence="2" id="KW-1185">Reference proteome</keyword>
<evidence type="ECO:0000313" key="1">
    <source>
        <dbReference type="EMBL" id="TFK23005.1"/>
    </source>
</evidence>
<protein>
    <submittedName>
        <fullName evidence="1">Uncharacterized protein</fullName>
    </submittedName>
</protein>
<dbReference type="AlphaFoldDB" id="A0A5C3KS18"/>
<proteinExistence type="predicted"/>
<name>A0A5C3KS18_COPMA</name>